<dbReference type="SUPFAM" id="SSF54928">
    <property type="entry name" value="RNA-binding domain, RBD"/>
    <property type="match status" value="1"/>
</dbReference>
<evidence type="ECO:0000256" key="3">
    <source>
        <dbReference type="SAM" id="MobiDB-lite"/>
    </source>
</evidence>
<dbReference type="InterPro" id="IPR035979">
    <property type="entry name" value="RBD_domain_sf"/>
</dbReference>
<dbReference type="EMBL" id="GGEC01022624">
    <property type="protein sequence ID" value="MBX03108.1"/>
    <property type="molecule type" value="Transcribed_RNA"/>
</dbReference>
<organism evidence="5">
    <name type="scientific">Rhizophora mucronata</name>
    <name type="common">Asiatic mangrove</name>
    <dbReference type="NCBI Taxonomy" id="61149"/>
    <lineage>
        <taxon>Eukaryota</taxon>
        <taxon>Viridiplantae</taxon>
        <taxon>Streptophyta</taxon>
        <taxon>Embryophyta</taxon>
        <taxon>Tracheophyta</taxon>
        <taxon>Spermatophyta</taxon>
        <taxon>Magnoliopsida</taxon>
        <taxon>eudicotyledons</taxon>
        <taxon>Gunneridae</taxon>
        <taxon>Pentapetalae</taxon>
        <taxon>rosids</taxon>
        <taxon>fabids</taxon>
        <taxon>Malpighiales</taxon>
        <taxon>Rhizophoraceae</taxon>
        <taxon>Rhizophora</taxon>
    </lineage>
</organism>
<protein>
    <recommendedName>
        <fullName evidence="4">RRM domain-containing protein</fullName>
    </recommendedName>
</protein>
<dbReference type="CDD" id="cd00590">
    <property type="entry name" value="RRM_SF"/>
    <property type="match status" value="1"/>
</dbReference>
<dbReference type="PANTHER" id="PTHR21245">
    <property type="entry name" value="HETEROGENEOUS NUCLEAR RIBONUCLEOPROTEIN"/>
    <property type="match status" value="1"/>
</dbReference>
<feature type="domain" description="RRM" evidence="4">
    <location>
        <begin position="41"/>
        <end position="123"/>
    </location>
</feature>
<name>A0A2P2KBJ9_RHIMU</name>
<dbReference type="GO" id="GO:0003723">
    <property type="term" value="F:RNA binding"/>
    <property type="evidence" value="ECO:0007669"/>
    <property type="project" value="UniProtKB-UniRule"/>
</dbReference>
<accession>A0A2P2KBJ9</accession>
<evidence type="ECO:0000313" key="5">
    <source>
        <dbReference type="EMBL" id="MBX03108.1"/>
    </source>
</evidence>
<dbReference type="InterPro" id="IPR012677">
    <property type="entry name" value="Nucleotide-bd_a/b_plait_sf"/>
</dbReference>
<dbReference type="AlphaFoldDB" id="A0A2P2KBJ9"/>
<dbReference type="PROSITE" id="PS50102">
    <property type="entry name" value="RRM"/>
    <property type="match status" value="1"/>
</dbReference>
<proteinExistence type="predicted"/>
<dbReference type="InterPro" id="IPR000504">
    <property type="entry name" value="RRM_dom"/>
</dbReference>
<evidence type="ECO:0000259" key="4">
    <source>
        <dbReference type="PROSITE" id="PS50102"/>
    </source>
</evidence>
<evidence type="ECO:0000256" key="2">
    <source>
        <dbReference type="PROSITE-ProRule" id="PRU00176"/>
    </source>
</evidence>
<evidence type="ECO:0000256" key="1">
    <source>
        <dbReference type="ARBA" id="ARBA00022884"/>
    </source>
</evidence>
<feature type="region of interest" description="Disordered" evidence="3">
    <location>
        <begin position="200"/>
        <end position="256"/>
    </location>
</feature>
<dbReference type="Gene3D" id="3.30.70.330">
    <property type="match status" value="1"/>
</dbReference>
<sequence length="354" mass="40402">MHAYKTLQRPDVVFGHSERTAKVAFAEPVRDPDPEIMAHVKTVFLDGLPPHWDEDQVRECIKDYGGIVRIVLARNMSTAKRKDFGFADFSTHEAAVACIQGINNAELTDGNSKTRVKARLSNPLPKTQAVKGGMRGGFLIGHAVSGTFSRFGRPAGRGGRHFNWPNFQRGRAFYPQGRSQTNRMDHEYFYTDRYAPFHGRQFDGRGGRRGPVKGSYHAPAGPSGSNFNRPWRNPPERSHRDYVPSRRQPFHPEETFDRPFVGRHFDDSYFYDDGAHGMKRPLYMTDHDPDYPEPSRHRPRLNYGDPAVSFRGNRYHDNYGEGSDHYSRDYHGSDYGAYSPYHGSDRPCGGGYYY</sequence>
<keyword evidence="1 2" id="KW-0694">RNA-binding</keyword>
<reference evidence="5" key="1">
    <citation type="submission" date="2018-02" db="EMBL/GenBank/DDBJ databases">
        <title>Rhizophora mucronata_Transcriptome.</title>
        <authorList>
            <person name="Meera S.P."/>
            <person name="Sreeshan A."/>
            <person name="Augustine A."/>
        </authorList>
    </citation>
    <scope>NUCLEOTIDE SEQUENCE</scope>
    <source>
        <tissue evidence="5">Leaf</tissue>
    </source>
</reference>
<dbReference type="SMART" id="SM00360">
    <property type="entry name" value="RRM"/>
    <property type="match status" value="1"/>
</dbReference>
<feature type="compositionally biased region" description="Basic and acidic residues" evidence="3">
    <location>
        <begin position="234"/>
        <end position="256"/>
    </location>
</feature>
<dbReference type="Pfam" id="PF00076">
    <property type="entry name" value="RRM_1"/>
    <property type="match status" value="1"/>
</dbReference>
<dbReference type="FunFam" id="3.30.70.330:FF:000816">
    <property type="entry name" value="Heterogeneous nuclear ribonucleoprotein Q"/>
    <property type="match status" value="1"/>
</dbReference>